<proteinExistence type="predicted"/>
<dbReference type="Gene3D" id="3.10.110.10">
    <property type="entry name" value="Ubiquitin Conjugating Enzyme"/>
    <property type="match status" value="1"/>
</dbReference>
<dbReference type="Pfam" id="PF05773">
    <property type="entry name" value="RWD"/>
    <property type="match status" value="1"/>
</dbReference>
<sequence length="227" mass="26300">MDYKEEQLQELEVLESIYPDELVKESDTRFSITISLDTNTTRAHRALLEVQYPEDYPETAPTLTVTVDADEDDDDDDEDDDDDSNQVRDLAEEIVLDRDDVKQLEAQLAEEVEMNLGMPMVFALATKLKDDAELRFTQKVAAAQAQYDREIMEREKKEQQKFIGTPVTKESFAEWRAKFRKEMKIDERDQLRFQQMHQGKMSGKEVFEKGLAGDDDDLAEDMAKLET</sequence>
<dbReference type="Pfam" id="PF16543">
    <property type="entry name" value="DFRP_C"/>
    <property type="match status" value="1"/>
</dbReference>
<dbReference type="InterPro" id="IPR040213">
    <property type="entry name" value="GIR2-like"/>
</dbReference>
<feature type="compositionally biased region" description="Acidic residues" evidence="1">
    <location>
        <begin position="68"/>
        <end position="84"/>
    </location>
</feature>
<dbReference type="PROSITE" id="PS50908">
    <property type="entry name" value="RWD"/>
    <property type="match status" value="1"/>
</dbReference>
<feature type="region of interest" description="Disordered" evidence="1">
    <location>
        <begin position="207"/>
        <end position="227"/>
    </location>
</feature>
<name>A0A642UIV8_DIURU</name>
<protein>
    <recommendedName>
        <fullName evidence="2">RWD domain-containing protein</fullName>
    </recommendedName>
</protein>
<feature type="region of interest" description="Disordered" evidence="1">
    <location>
        <begin position="51"/>
        <end position="86"/>
    </location>
</feature>
<evidence type="ECO:0000256" key="1">
    <source>
        <dbReference type="SAM" id="MobiDB-lite"/>
    </source>
</evidence>
<dbReference type="SMART" id="SM00591">
    <property type="entry name" value="RWD"/>
    <property type="match status" value="1"/>
</dbReference>
<dbReference type="VEuPathDB" id="FungiDB:DIURU_004619"/>
<dbReference type="AlphaFoldDB" id="A0A642UIV8"/>
<organism evidence="3 4">
    <name type="scientific">Diutina rugosa</name>
    <name type="common">Yeast</name>
    <name type="synonym">Candida rugosa</name>
    <dbReference type="NCBI Taxonomy" id="5481"/>
    <lineage>
        <taxon>Eukaryota</taxon>
        <taxon>Fungi</taxon>
        <taxon>Dikarya</taxon>
        <taxon>Ascomycota</taxon>
        <taxon>Saccharomycotina</taxon>
        <taxon>Pichiomycetes</taxon>
        <taxon>Debaryomycetaceae</taxon>
        <taxon>Diutina</taxon>
    </lineage>
</organism>
<dbReference type="OMA" id="QWDEHKK"/>
<comment type="caution">
    <text evidence="3">The sequence shown here is derived from an EMBL/GenBank/DDBJ whole genome shotgun (WGS) entry which is preliminary data.</text>
</comment>
<dbReference type="InterPro" id="IPR032378">
    <property type="entry name" value="ZC3H15/TMA46_C"/>
</dbReference>
<dbReference type="SUPFAM" id="SSF54495">
    <property type="entry name" value="UBC-like"/>
    <property type="match status" value="1"/>
</dbReference>
<keyword evidence="4" id="KW-1185">Reference proteome</keyword>
<accession>A0A642UIV8</accession>
<dbReference type="Gene3D" id="6.20.400.10">
    <property type="match status" value="1"/>
</dbReference>
<dbReference type="InterPro" id="IPR016135">
    <property type="entry name" value="UBQ-conjugating_enzyme/RWD"/>
</dbReference>
<dbReference type="RefSeq" id="XP_034010583.1">
    <property type="nucleotide sequence ID" value="XM_034157512.1"/>
</dbReference>
<dbReference type="GeneID" id="54783270"/>
<dbReference type="PANTHER" id="PTHR12292">
    <property type="entry name" value="RWD DOMAIN-CONTAINING PROTEIN"/>
    <property type="match status" value="1"/>
</dbReference>
<evidence type="ECO:0000259" key="2">
    <source>
        <dbReference type="PROSITE" id="PS50908"/>
    </source>
</evidence>
<feature type="domain" description="RWD" evidence="2">
    <location>
        <begin position="9"/>
        <end position="135"/>
    </location>
</feature>
<evidence type="ECO:0000313" key="3">
    <source>
        <dbReference type="EMBL" id="KAA8898599.1"/>
    </source>
</evidence>
<dbReference type="Proteomes" id="UP000449547">
    <property type="component" value="Unassembled WGS sequence"/>
</dbReference>
<dbReference type="EMBL" id="SWFT01000139">
    <property type="protein sequence ID" value="KAA8898599.1"/>
    <property type="molecule type" value="Genomic_DNA"/>
</dbReference>
<gene>
    <name evidence="3" type="ORF">DIURU_004619</name>
</gene>
<dbReference type="InterPro" id="IPR006575">
    <property type="entry name" value="RWD_dom"/>
</dbReference>
<reference evidence="3 4" key="1">
    <citation type="submission" date="2019-07" db="EMBL/GenBank/DDBJ databases">
        <title>Genome assembly of two rare yeast pathogens: Diutina rugosa and Trichomonascus ciferrii.</title>
        <authorList>
            <person name="Mixao V."/>
            <person name="Saus E."/>
            <person name="Hansen A."/>
            <person name="Lass-Flor C."/>
            <person name="Gabaldon T."/>
        </authorList>
    </citation>
    <scope>NUCLEOTIDE SEQUENCE [LARGE SCALE GENOMIC DNA]</scope>
    <source>
        <strain evidence="3 4">CBS 613</strain>
    </source>
</reference>
<dbReference type="OrthoDB" id="277175at2759"/>
<evidence type="ECO:0000313" key="4">
    <source>
        <dbReference type="Proteomes" id="UP000449547"/>
    </source>
</evidence>